<organism evidence="2 3">
    <name type="scientific">Paraferrimonas haliotis</name>
    <dbReference type="NCBI Taxonomy" id="2013866"/>
    <lineage>
        <taxon>Bacteria</taxon>
        <taxon>Pseudomonadati</taxon>
        <taxon>Pseudomonadota</taxon>
        <taxon>Gammaproteobacteria</taxon>
        <taxon>Alteromonadales</taxon>
        <taxon>Ferrimonadaceae</taxon>
        <taxon>Paraferrimonas</taxon>
    </lineage>
</organism>
<dbReference type="SMART" id="SM00671">
    <property type="entry name" value="SEL1"/>
    <property type="match status" value="5"/>
</dbReference>
<dbReference type="InterPro" id="IPR025285">
    <property type="entry name" value="DUF4145"/>
</dbReference>
<accession>A0AA37TUN1</accession>
<dbReference type="EMBL" id="BSPO01000001">
    <property type="protein sequence ID" value="GLS82091.1"/>
    <property type="molecule type" value="Genomic_DNA"/>
</dbReference>
<dbReference type="InterPro" id="IPR011990">
    <property type="entry name" value="TPR-like_helical_dom_sf"/>
</dbReference>
<dbReference type="PANTHER" id="PTHR11102">
    <property type="entry name" value="SEL-1-LIKE PROTEIN"/>
    <property type="match status" value="1"/>
</dbReference>
<dbReference type="InterPro" id="IPR006597">
    <property type="entry name" value="Sel1-like"/>
</dbReference>
<sequence length="478" mass="53288">MANPITDKQLVQAIVPELQDDYRVAKSYVRDVPTQSLLHLRSLLFKLTDKIASALGKAITTPNLYDRIEELNNQRLINVRLTRRMHKIRADGNRGAHPEKYRLAFDDLVKIAERSVERCAQLLAELYPVLLKQPVPDYQFVDFDSLAGREICYKAIMENHPESQLLVGLSLKTKALEQRKQEFSRAELAKENVVEHQASSSTLKQAGHYFELAHTHLVAAKHEYGVALINGYLGETQLSKGCELIKQAAQSEHSEAMALYGFFLLTGNDAVDIDLTEAQRYLSKAAESGQPEAMANLGVLYYQSGHAASNLEKAFQYTEQAAQAGYPQGQYNLYLMLVNGDGCDADAQAGERWLAEAAEQGHFDAMLARAQHMLSSDDLGHDKELAERYLREVIRYGHSVTAMLELSLGLANGAFGDVDFVKACAWLLEAEHRSQDDASRLASITALKQEYANHIQQLLAQDQADEQLQLALKGLSRG</sequence>
<keyword evidence="3" id="KW-1185">Reference proteome</keyword>
<dbReference type="Proteomes" id="UP001157439">
    <property type="component" value="Unassembled WGS sequence"/>
</dbReference>
<evidence type="ECO:0000259" key="1">
    <source>
        <dbReference type="Pfam" id="PF13643"/>
    </source>
</evidence>
<dbReference type="Pfam" id="PF08238">
    <property type="entry name" value="Sel1"/>
    <property type="match status" value="4"/>
</dbReference>
<proteinExistence type="predicted"/>
<dbReference type="Gene3D" id="1.25.40.10">
    <property type="entry name" value="Tetratricopeptide repeat domain"/>
    <property type="match status" value="1"/>
</dbReference>
<dbReference type="AlphaFoldDB" id="A0AA37TUN1"/>
<dbReference type="Pfam" id="PF13643">
    <property type="entry name" value="DUF4145"/>
    <property type="match status" value="1"/>
</dbReference>
<dbReference type="RefSeq" id="WP_095497660.1">
    <property type="nucleotide sequence ID" value="NZ_BSPO01000001.1"/>
</dbReference>
<protein>
    <recommendedName>
        <fullName evidence="1">DUF4145 domain-containing protein</fullName>
    </recommendedName>
</protein>
<gene>
    <name evidence="2" type="ORF">GCM10007894_00680</name>
</gene>
<dbReference type="PANTHER" id="PTHR11102:SF160">
    <property type="entry name" value="ERAD-ASSOCIATED E3 UBIQUITIN-PROTEIN LIGASE COMPONENT HRD3"/>
    <property type="match status" value="1"/>
</dbReference>
<dbReference type="SUPFAM" id="SSF81901">
    <property type="entry name" value="HCP-like"/>
    <property type="match status" value="1"/>
</dbReference>
<comment type="caution">
    <text evidence="2">The sequence shown here is derived from an EMBL/GenBank/DDBJ whole genome shotgun (WGS) entry which is preliminary data.</text>
</comment>
<evidence type="ECO:0000313" key="2">
    <source>
        <dbReference type="EMBL" id="GLS82091.1"/>
    </source>
</evidence>
<feature type="domain" description="DUF4145" evidence="1">
    <location>
        <begin position="25"/>
        <end position="109"/>
    </location>
</feature>
<evidence type="ECO:0000313" key="3">
    <source>
        <dbReference type="Proteomes" id="UP001157439"/>
    </source>
</evidence>
<reference evidence="2 3" key="1">
    <citation type="journal article" date="2014" name="Int. J. Syst. Evol. Microbiol.">
        <title>Complete genome sequence of Corynebacterium casei LMG S-19264T (=DSM 44701T), isolated from a smear-ripened cheese.</title>
        <authorList>
            <consortium name="US DOE Joint Genome Institute (JGI-PGF)"/>
            <person name="Walter F."/>
            <person name="Albersmeier A."/>
            <person name="Kalinowski J."/>
            <person name="Ruckert C."/>
        </authorList>
    </citation>
    <scope>NUCLEOTIDE SEQUENCE [LARGE SCALE GENOMIC DNA]</scope>
    <source>
        <strain evidence="2 3">NBRC 112785</strain>
    </source>
</reference>
<dbReference type="InterPro" id="IPR050767">
    <property type="entry name" value="Sel1_AlgK"/>
</dbReference>
<name>A0AA37TUN1_9GAMM</name>